<dbReference type="GO" id="GO:0016491">
    <property type="term" value="F:oxidoreductase activity"/>
    <property type="evidence" value="ECO:0007669"/>
    <property type="project" value="UniProtKB-KW"/>
</dbReference>
<sequence length="259" mass="27310">MRTVAIAGGTRGIGGALADRLRSAGERVIAIGSADADLTSVRQSADLAARLPDRIDALVLAAGRFSRRRVVTAEGFEQTFAIGVLSRYLLAERLRPALERAETPVILNLCGTGGIPAGRIHWDDLQLTRGYSLFEATMQGSRANDLLGVGFAAGDPGSRIRYVLYNPLFVDSGMHRQFDQPVRALVGAAAAVLGSSVQAASKRPAELLADPPAEPLTALRRGKRVSLSRPEFDGAAATRLYGVLGDLVAGVLEPGRGGR</sequence>
<dbReference type="PANTHER" id="PTHR43157:SF31">
    <property type="entry name" value="PHOSPHATIDYLINOSITOL-GLYCAN BIOSYNTHESIS CLASS F PROTEIN"/>
    <property type="match status" value="1"/>
</dbReference>
<organism evidence="2 3">
    <name type="scientific">Nonomuraea maritima</name>
    <dbReference type="NCBI Taxonomy" id="683260"/>
    <lineage>
        <taxon>Bacteria</taxon>
        <taxon>Bacillati</taxon>
        <taxon>Actinomycetota</taxon>
        <taxon>Actinomycetes</taxon>
        <taxon>Streptosporangiales</taxon>
        <taxon>Streptosporangiaceae</taxon>
        <taxon>Nonomuraea</taxon>
    </lineage>
</organism>
<evidence type="ECO:0000313" key="2">
    <source>
        <dbReference type="EMBL" id="SDJ93958.1"/>
    </source>
</evidence>
<dbReference type="EMBL" id="FNFB01000004">
    <property type="protein sequence ID" value="SDJ93958.1"/>
    <property type="molecule type" value="Genomic_DNA"/>
</dbReference>
<evidence type="ECO:0000313" key="3">
    <source>
        <dbReference type="Proteomes" id="UP000198683"/>
    </source>
</evidence>
<dbReference type="PANTHER" id="PTHR43157">
    <property type="entry name" value="PHOSPHATIDYLINOSITOL-GLYCAN BIOSYNTHESIS CLASS F PROTEIN-RELATED"/>
    <property type="match status" value="1"/>
</dbReference>
<accession>A0A1G8XTV3</accession>
<keyword evidence="1" id="KW-0560">Oxidoreductase</keyword>
<dbReference type="AlphaFoldDB" id="A0A1G8XTV3"/>
<proteinExistence type="predicted"/>
<name>A0A1G8XTV3_9ACTN</name>
<dbReference type="InterPro" id="IPR036291">
    <property type="entry name" value="NAD(P)-bd_dom_sf"/>
</dbReference>
<evidence type="ECO:0000256" key="1">
    <source>
        <dbReference type="ARBA" id="ARBA00023002"/>
    </source>
</evidence>
<dbReference type="Proteomes" id="UP000198683">
    <property type="component" value="Unassembled WGS sequence"/>
</dbReference>
<dbReference type="Gene3D" id="3.40.50.720">
    <property type="entry name" value="NAD(P)-binding Rossmann-like Domain"/>
    <property type="match status" value="1"/>
</dbReference>
<dbReference type="SUPFAM" id="SSF51735">
    <property type="entry name" value="NAD(P)-binding Rossmann-fold domains"/>
    <property type="match status" value="1"/>
</dbReference>
<dbReference type="OrthoDB" id="2860165at2"/>
<keyword evidence="3" id="KW-1185">Reference proteome</keyword>
<dbReference type="RefSeq" id="WP_143021998.1">
    <property type="nucleotide sequence ID" value="NZ_FNFB01000004.1"/>
</dbReference>
<protein>
    <submittedName>
        <fullName evidence="2">NAD(P)-dependent dehydrogenase, short-chain alcohol dehydrogenase family</fullName>
    </submittedName>
</protein>
<gene>
    <name evidence="2" type="ORF">SAMN05421874_104138</name>
</gene>
<dbReference type="STRING" id="683260.SAMN05421874_104138"/>
<reference evidence="2 3" key="1">
    <citation type="submission" date="2016-10" db="EMBL/GenBank/DDBJ databases">
        <authorList>
            <person name="de Groot N.N."/>
        </authorList>
    </citation>
    <scope>NUCLEOTIDE SEQUENCE [LARGE SCALE GENOMIC DNA]</scope>
    <source>
        <strain evidence="2 3">CGMCC 4.5681</strain>
    </source>
</reference>